<dbReference type="PANTHER" id="PTHR47219">
    <property type="entry name" value="RAB GTPASE-ACTIVATING PROTEIN 1-LIKE"/>
    <property type="match status" value="1"/>
</dbReference>
<dbReference type="PROSITE" id="PS50086">
    <property type="entry name" value="TBC_RABGAP"/>
    <property type="match status" value="1"/>
</dbReference>
<dbReference type="Gene3D" id="1.10.472.80">
    <property type="entry name" value="Ypt/Rab-GAP domain of gyp1p, domain 3"/>
    <property type="match status" value="1"/>
</dbReference>
<evidence type="ECO:0000259" key="1">
    <source>
        <dbReference type="PROSITE" id="PS50086"/>
    </source>
</evidence>
<accession>A0A7S3IK57</accession>
<sequence>MAYSMFRPDLGYVQGMSYVAGSLLLHFGTEYETFMLFSNLMGREDMLFDFYSFDMDKVGVVFQVFMKLLKEKVPNLHVSFEKTNLSCSIFLFEWVVAIYSNIFPLETSSRVWDNFMYYGEFYIIKVALALCLCIEAKVTSGDSSFENLVLLLKNVKQEVTSDQMFKAVQDLKLTKVQFIKVKKQILNSIVEKPN</sequence>
<organism evidence="2">
    <name type="scientific">Strombidium inclinatum</name>
    <dbReference type="NCBI Taxonomy" id="197538"/>
    <lineage>
        <taxon>Eukaryota</taxon>
        <taxon>Sar</taxon>
        <taxon>Alveolata</taxon>
        <taxon>Ciliophora</taxon>
        <taxon>Intramacronucleata</taxon>
        <taxon>Spirotrichea</taxon>
        <taxon>Oligotrichia</taxon>
        <taxon>Strombidiidae</taxon>
        <taxon>Strombidium</taxon>
    </lineage>
</organism>
<dbReference type="Pfam" id="PF00566">
    <property type="entry name" value="RabGAP-TBC"/>
    <property type="match status" value="1"/>
</dbReference>
<dbReference type="InterPro" id="IPR050302">
    <property type="entry name" value="Rab_GAP_TBC_domain"/>
</dbReference>
<reference evidence="2" key="1">
    <citation type="submission" date="2021-01" db="EMBL/GenBank/DDBJ databases">
        <authorList>
            <person name="Corre E."/>
            <person name="Pelletier E."/>
            <person name="Niang G."/>
            <person name="Scheremetjew M."/>
            <person name="Finn R."/>
            <person name="Kale V."/>
            <person name="Holt S."/>
            <person name="Cochrane G."/>
            <person name="Meng A."/>
            <person name="Brown T."/>
            <person name="Cohen L."/>
        </authorList>
    </citation>
    <scope>NUCLEOTIDE SEQUENCE</scope>
    <source>
        <strain evidence="2">S3</strain>
    </source>
</reference>
<dbReference type="SUPFAM" id="SSF47923">
    <property type="entry name" value="Ypt/Rab-GAP domain of gyp1p"/>
    <property type="match status" value="2"/>
</dbReference>
<dbReference type="GO" id="GO:0031267">
    <property type="term" value="F:small GTPase binding"/>
    <property type="evidence" value="ECO:0007669"/>
    <property type="project" value="TreeGrafter"/>
</dbReference>
<dbReference type="EMBL" id="HBIH01015792">
    <property type="protein sequence ID" value="CAE0325774.1"/>
    <property type="molecule type" value="Transcribed_RNA"/>
</dbReference>
<name>A0A7S3IK57_9SPIT</name>
<dbReference type="Gene3D" id="1.10.8.270">
    <property type="entry name" value="putative rabgap domain of human tbc1 domain family member 14 like domains"/>
    <property type="match status" value="1"/>
</dbReference>
<dbReference type="GO" id="GO:0005096">
    <property type="term" value="F:GTPase activator activity"/>
    <property type="evidence" value="ECO:0007669"/>
    <property type="project" value="TreeGrafter"/>
</dbReference>
<protein>
    <recommendedName>
        <fullName evidence="1">Rab-GAP TBC domain-containing protein</fullName>
    </recommendedName>
</protein>
<proteinExistence type="predicted"/>
<dbReference type="AlphaFoldDB" id="A0A7S3IK57"/>
<dbReference type="InterPro" id="IPR035969">
    <property type="entry name" value="Rab-GAP_TBC_sf"/>
</dbReference>
<dbReference type="PANTHER" id="PTHR47219:SF9">
    <property type="entry name" value="GTPASE ACTIVATING PROTEIN AND CENTROSOME-ASSOCIATED, ISOFORM B"/>
    <property type="match status" value="1"/>
</dbReference>
<gene>
    <name evidence="2" type="ORF">SINC0208_LOCUS6399</name>
</gene>
<feature type="domain" description="Rab-GAP TBC" evidence="1">
    <location>
        <begin position="1"/>
        <end position="119"/>
    </location>
</feature>
<evidence type="ECO:0000313" key="2">
    <source>
        <dbReference type="EMBL" id="CAE0325774.1"/>
    </source>
</evidence>
<dbReference type="InterPro" id="IPR000195">
    <property type="entry name" value="Rab-GAP-TBC_dom"/>
</dbReference>